<evidence type="ECO:0000313" key="1">
    <source>
        <dbReference type="Proteomes" id="UP000504635"/>
    </source>
</evidence>
<sequence>MKTNQTDKLLNQIDIEKWRNYYAELLTENRPEFQSAEEEDNLAGTLTISEREVHLSLEKMKNGRSPGPGNIAVELLKCGTEKLRWRLAELFNQCCMQNKLPQKWRVAQIVSIFKKGNRNDPGCYRGLSINSSVSRLFGKVLQVEVALREWKRRCQGMGIPIGEDTLFTLSFADDQVVIAQDSFDLEFMTKRLYQEYNKWGLQGIQVPGPKMLSGLRDQISGLVWVGLDETGPETGPETKIHSIHRQLKKLSPIGRWWVEWSVNALNNKITPAIFYAVSSSILVWSDDHEAHFFLFDGSETGYK</sequence>
<name>A0A6J2Y6U2_SITOR</name>
<protein>
    <submittedName>
        <fullName evidence="2">Uncharacterized protein LOC115884481</fullName>
    </submittedName>
</protein>
<keyword evidence="1" id="KW-1185">Reference proteome</keyword>
<dbReference type="InParanoid" id="A0A6J2Y6U2"/>
<accession>A0A6J2Y6U2</accession>
<dbReference type="OrthoDB" id="418748at2759"/>
<dbReference type="KEGG" id="soy:115884481"/>
<proteinExistence type="predicted"/>
<dbReference type="PANTHER" id="PTHR19446">
    <property type="entry name" value="REVERSE TRANSCRIPTASES"/>
    <property type="match status" value="1"/>
</dbReference>
<dbReference type="GeneID" id="115884481"/>
<dbReference type="RefSeq" id="XP_030758936.1">
    <property type="nucleotide sequence ID" value="XM_030903076.1"/>
</dbReference>
<reference evidence="2" key="1">
    <citation type="submission" date="2025-08" db="UniProtKB">
        <authorList>
            <consortium name="RefSeq"/>
        </authorList>
    </citation>
    <scope>IDENTIFICATION</scope>
    <source>
        <tissue evidence="2">Gonads</tissue>
    </source>
</reference>
<organism evidence="1 2">
    <name type="scientific">Sitophilus oryzae</name>
    <name type="common">Rice weevil</name>
    <name type="synonym">Curculio oryzae</name>
    <dbReference type="NCBI Taxonomy" id="7048"/>
    <lineage>
        <taxon>Eukaryota</taxon>
        <taxon>Metazoa</taxon>
        <taxon>Ecdysozoa</taxon>
        <taxon>Arthropoda</taxon>
        <taxon>Hexapoda</taxon>
        <taxon>Insecta</taxon>
        <taxon>Pterygota</taxon>
        <taxon>Neoptera</taxon>
        <taxon>Endopterygota</taxon>
        <taxon>Coleoptera</taxon>
        <taxon>Polyphaga</taxon>
        <taxon>Cucujiformia</taxon>
        <taxon>Curculionidae</taxon>
        <taxon>Dryophthorinae</taxon>
        <taxon>Sitophilus</taxon>
    </lineage>
</organism>
<dbReference type="AlphaFoldDB" id="A0A6J2Y6U2"/>
<evidence type="ECO:0000313" key="2">
    <source>
        <dbReference type="RefSeq" id="XP_030758936.1"/>
    </source>
</evidence>
<gene>
    <name evidence="2" type="primary">LOC115884481</name>
</gene>
<dbReference type="Proteomes" id="UP000504635">
    <property type="component" value="Unplaced"/>
</dbReference>